<gene>
    <name evidence="4" type="ORF">R3P38DRAFT_3214156</name>
</gene>
<feature type="domain" description="RING-type" evidence="3">
    <location>
        <begin position="120"/>
        <end position="171"/>
    </location>
</feature>
<feature type="compositionally biased region" description="Basic and acidic residues" evidence="2">
    <location>
        <begin position="204"/>
        <end position="231"/>
    </location>
</feature>
<dbReference type="SUPFAM" id="SSF57850">
    <property type="entry name" value="RING/U-box"/>
    <property type="match status" value="1"/>
</dbReference>
<dbReference type="GO" id="GO:0008270">
    <property type="term" value="F:zinc ion binding"/>
    <property type="evidence" value="ECO:0007669"/>
    <property type="project" value="UniProtKB-KW"/>
</dbReference>
<dbReference type="InterPro" id="IPR013083">
    <property type="entry name" value="Znf_RING/FYVE/PHD"/>
</dbReference>
<protein>
    <recommendedName>
        <fullName evidence="3">RING-type domain-containing protein</fullName>
    </recommendedName>
</protein>
<keyword evidence="1" id="KW-0863">Zinc-finger</keyword>
<keyword evidence="1" id="KW-0862">Zinc</keyword>
<evidence type="ECO:0000256" key="2">
    <source>
        <dbReference type="SAM" id="MobiDB-lite"/>
    </source>
</evidence>
<evidence type="ECO:0000256" key="1">
    <source>
        <dbReference type="PROSITE-ProRule" id="PRU00175"/>
    </source>
</evidence>
<comment type="caution">
    <text evidence="4">The sequence shown here is derived from an EMBL/GenBank/DDBJ whole genome shotgun (WGS) entry which is preliminary data.</text>
</comment>
<dbReference type="Pfam" id="PF13639">
    <property type="entry name" value="zf-RING_2"/>
    <property type="match status" value="1"/>
</dbReference>
<evidence type="ECO:0000313" key="5">
    <source>
        <dbReference type="Proteomes" id="UP001362999"/>
    </source>
</evidence>
<reference evidence="4 5" key="1">
    <citation type="journal article" date="2024" name="J Genomics">
        <title>Draft genome sequencing and assembly of Favolaschia claudopus CIRM-BRFM 2984 isolated from oak limbs.</title>
        <authorList>
            <person name="Navarro D."/>
            <person name="Drula E."/>
            <person name="Chaduli D."/>
            <person name="Cazenave R."/>
            <person name="Ahrendt S."/>
            <person name="Wang J."/>
            <person name="Lipzen A."/>
            <person name="Daum C."/>
            <person name="Barry K."/>
            <person name="Grigoriev I.V."/>
            <person name="Favel A."/>
            <person name="Rosso M.N."/>
            <person name="Martin F."/>
        </authorList>
    </citation>
    <scope>NUCLEOTIDE SEQUENCE [LARGE SCALE GENOMIC DNA]</scope>
    <source>
        <strain evidence="4 5">CIRM-BRFM 2984</strain>
    </source>
</reference>
<dbReference type="AlphaFoldDB" id="A0AAW0AB78"/>
<keyword evidence="1" id="KW-0479">Metal-binding</keyword>
<dbReference type="Proteomes" id="UP001362999">
    <property type="component" value="Unassembled WGS sequence"/>
</dbReference>
<dbReference type="InterPro" id="IPR001841">
    <property type="entry name" value="Znf_RING"/>
</dbReference>
<dbReference type="PROSITE" id="PS50089">
    <property type="entry name" value="ZF_RING_2"/>
    <property type="match status" value="1"/>
</dbReference>
<accession>A0AAW0AB78</accession>
<organism evidence="4 5">
    <name type="scientific">Favolaschia claudopus</name>
    <dbReference type="NCBI Taxonomy" id="2862362"/>
    <lineage>
        <taxon>Eukaryota</taxon>
        <taxon>Fungi</taxon>
        <taxon>Dikarya</taxon>
        <taxon>Basidiomycota</taxon>
        <taxon>Agaricomycotina</taxon>
        <taxon>Agaricomycetes</taxon>
        <taxon>Agaricomycetidae</taxon>
        <taxon>Agaricales</taxon>
        <taxon>Marasmiineae</taxon>
        <taxon>Mycenaceae</taxon>
        <taxon>Favolaschia</taxon>
    </lineage>
</organism>
<evidence type="ECO:0000259" key="3">
    <source>
        <dbReference type="PROSITE" id="PS50089"/>
    </source>
</evidence>
<dbReference type="SMART" id="SM00184">
    <property type="entry name" value="RING"/>
    <property type="match status" value="1"/>
</dbReference>
<dbReference type="Gene3D" id="3.30.40.10">
    <property type="entry name" value="Zinc/RING finger domain, C3HC4 (zinc finger)"/>
    <property type="match status" value="1"/>
</dbReference>
<dbReference type="EMBL" id="JAWWNJ010000076">
    <property type="protein sequence ID" value="KAK7006104.1"/>
    <property type="molecule type" value="Genomic_DNA"/>
</dbReference>
<evidence type="ECO:0000313" key="4">
    <source>
        <dbReference type="EMBL" id="KAK7006104.1"/>
    </source>
</evidence>
<proteinExistence type="predicted"/>
<feature type="compositionally biased region" description="Basic residues" evidence="2">
    <location>
        <begin position="192"/>
        <end position="203"/>
    </location>
</feature>
<keyword evidence="5" id="KW-1185">Reference proteome</keyword>
<sequence length="237" mass="27251">MPSDGNHIIDLDPPPSDNDDIIILNSPPSNNDDIILLDSPPYSPQEAQRQAELSAFRKRFPLTAAPVEKNLSHDRRAQEVLAYFRPSIYCVPAPETRVALFRRVKTEWGWKQDSLVNEQCAICRAEEAVDIILSCPCKHNLYHVDCLMQWSKFDKLRPTLTQDAINCPTCRNASMPLNIKWTLPENGLLKTQRQKHRARKVKQRKEIPLKRAKEYKRQQGRSEKKTAREMNKGIVAA</sequence>
<feature type="region of interest" description="Disordered" evidence="2">
    <location>
        <begin position="192"/>
        <end position="237"/>
    </location>
</feature>
<name>A0AAW0AB78_9AGAR</name>